<evidence type="ECO:0008006" key="5">
    <source>
        <dbReference type="Google" id="ProtNLM"/>
    </source>
</evidence>
<feature type="transmembrane region" description="Helical" evidence="2">
    <location>
        <begin position="122"/>
        <end position="144"/>
    </location>
</feature>
<evidence type="ECO:0000256" key="1">
    <source>
        <dbReference type="SAM" id="MobiDB-lite"/>
    </source>
</evidence>
<keyword evidence="4" id="KW-1185">Reference proteome</keyword>
<evidence type="ECO:0000313" key="4">
    <source>
        <dbReference type="Proteomes" id="UP001597145"/>
    </source>
</evidence>
<accession>A0ABW4FMT9</accession>
<keyword evidence="2" id="KW-1133">Transmembrane helix</keyword>
<evidence type="ECO:0000256" key="2">
    <source>
        <dbReference type="SAM" id="Phobius"/>
    </source>
</evidence>
<protein>
    <recommendedName>
        <fullName evidence="5">DUF4405 domain-containing protein</fullName>
    </recommendedName>
</protein>
<dbReference type="RefSeq" id="WP_343980215.1">
    <property type="nucleotide sequence ID" value="NZ_BAAAJG010000011.1"/>
</dbReference>
<feature type="transmembrane region" description="Helical" evidence="2">
    <location>
        <begin position="29"/>
        <end position="47"/>
    </location>
</feature>
<gene>
    <name evidence="3" type="ORF">ACFSCY_12775</name>
</gene>
<keyword evidence="2" id="KW-0472">Membrane</keyword>
<evidence type="ECO:0000313" key="3">
    <source>
        <dbReference type="EMBL" id="MFD1530317.1"/>
    </source>
</evidence>
<dbReference type="EMBL" id="JBHUCP010000007">
    <property type="protein sequence ID" value="MFD1530317.1"/>
    <property type="molecule type" value="Genomic_DNA"/>
</dbReference>
<feature type="region of interest" description="Disordered" evidence="1">
    <location>
        <begin position="1"/>
        <end position="23"/>
    </location>
</feature>
<reference evidence="4" key="1">
    <citation type="journal article" date="2019" name="Int. J. Syst. Evol. Microbiol.">
        <title>The Global Catalogue of Microorganisms (GCM) 10K type strain sequencing project: providing services to taxonomists for standard genome sequencing and annotation.</title>
        <authorList>
            <consortium name="The Broad Institute Genomics Platform"/>
            <consortium name="The Broad Institute Genome Sequencing Center for Infectious Disease"/>
            <person name="Wu L."/>
            <person name="Ma J."/>
        </authorList>
    </citation>
    <scope>NUCLEOTIDE SEQUENCE [LARGE SCALE GENOMIC DNA]</scope>
    <source>
        <strain evidence="4">JCM 12165</strain>
    </source>
</reference>
<proteinExistence type="predicted"/>
<name>A0ABW4FMT9_9PSEU</name>
<comment type="caution">
    <text evidence="3">The sequence shown here is derived from an EMBL/GenBank/DDBJ whole genome shotgun (WGS) entry which is preliminary data.</text>
</comment>
<dbReference type="Proteomes" id="UP001597145">
    <property type="component" value="Unassembled WGS sequence"/>
</dbReference>
<keyword evidence="2" id="KW-0812">Transmembrane</keyword>
<organism evidence="3 4">
    <name type="scientific">Pseudonocardia aurantiaca</name>
    <dbReference type="NCBI Taxonomy" id="75290"/>
    <lineage>
        <taxon>Bacteria</taxon>
        <taxon>Bacillati</taxon>
        <taxon>Actinomycetota</taxon>
        <taxon>Actinomycetes</taxon>
        <taxon>Pseudonocardiales</taxon>
        <taxon>Pseudonocardiaceae</taxon>
        <taxon>Pseudonocardia</taxon>
    </lineage>
</organism>
<sequence>MSKNSRTAVQRTGSVSGSERGQRARGRRMNTVLLVVGLLFTAFISFLSHEWGATWHSIVGIGALGVIAWHVYSQRRWVRSATSKRMAHAERRLVIFNTVLAATFIIAILSGFPVWLAGAGGLIESVHSISGTVFLPVAIGHLFLNRRRISVKLRRRPVTA</sequence>
<feature type="transmembrane region" description="Helical" evidence="2">
    <location>
        <begin position="53"/>
        <end position="72"/>
    </location>
</feature>
<feature type="compositionally biased region" description="Polar residues" evidence="1">
    <location>
        <begin position="1"/>
        <end position="19"/>
    </location>
</feature>
<feature type="transmembrane region" description="Helical" evidence="2">
    <location>
        <begin position="93"/>
        <end position="116"/>
    </location>
</feature>